<gene>
    <name evidence="1" type="ORF">STURON_00293</name>
</gene>
<evidence type="ECO:0000313" key="2">
    <source>
        <dbReference type="Proteomes" id="UP000067243"/>
    </source>
</evidence>
<dbReference type="AlphaFoldDB" id="A0A0K1P5U3"/>
<reference evidence="1 2" key="1">
    <citation type="journal article" date="2015" name="Genome Announc.">
        <title>Complete Genome Sequence of Spiroplasma turonicum Strain Tab4cT, a Parasite of a Horse Fly, Haematopota sp. (Diptera: Tabanidae).</title>
        <authorList>
            <person name="Davis R.E."/>
            <person name="Shao J."/>
            <person name="Zhao Y."/>
            <person name="Gasparich G.E."/>
            <person name="Gaynor B.J."/>
            <person name="Donofrio N."/>
        </authorList>
    </citation>
    <scope>NUCLEOTIDE SEQUENCE [LARGE SCALE GENOMIC DNA]</scope>
    <source>
        <strain evidence="1 2">Tab4c</strain>
    </source>
</reference>
<protein>
    <submittedName>
        <fullName evidence="1">Uncharacterized protein</fullName>
    </submittedName>
</protein>
<keyword evidence="2" id="KW-1185">Reference proteome</keyword>
<dbReference type="OrthoDB" id="389185at2"/>
<dbReference type="PATRIC" id="fig|216946.3.peg.294"/>
<dbReference type="Proteomes" id="UP000067243">
    <property type="component" value="Chromosome"/>
</dbReference>
<dbReference type="STRING" id="216946.STURO_v1c02940"/>
<accession>A0A0K1P5U3</accession>
<dbReference type="KEGG" id="stur:STURON_00293"/>
<dbReference type="RefSeq" id="WP_075048138.1">
    <property type="nucleotide sequence ID" value="NZ_CP012328.1"/>
</dbReference>
<evidence type="ECO:0000313" key="1">
    <source>
        <dbReference type="EMBL" id="AKU79539.1"/>
    </source>
</evidence>
<dbReference type="EMBL" id="CP012328">
    <property type="protein sequence ID" value="AKU79539.1"/>
    <property type="molecule type" value="Genomic_DNA"/>
</dbReference>
<proteinExistence type="predicted"/>
<name>A0A0K1P5U3_9MOLU</name>
<sequence>MKIVMRDIKLGIDEAEKAQKEYDDVKNYLSKQKYTSFYEERKRISKLFCSMKLSKPIEEVFEAFLDISIEDINPNINKEDFEEGQWYRSSKKNNNNLFRLETLQKNKEISLSWVAKKQLFIKSVKFKKNSSNTKTKLTYFDYVKGDTSIQGFFERHILNTYIKKQVLAFRIQIFKTSIKLNLVKEKDIPKVNKKIAKLSEYIKTMI</sequence>
<organism evidence="1 2">
    <name type="scientific">Spiroplasma turonicum</name>
    <dbReference type="NCBI Taxonomy" id="216946"/>
    <lineage>
        <taxon>Bacteria</taxon>
        <taxon>Bacillati</taxon>
        <taxon>Mycoplasmatota</taxon>
        <taxon>Mollicutes</taxon>
        <taxon>Entomoplasmatales</taxon>
        <taxon>Spiroplasmataceae</taxon>
        <taxon>Spiroplasma</taxon>
    </lineage>
</organism>